<organism evidence="1 2">
    <name type="scientific">Araneus ventricosus</name>
    <name type="common">Orbweaver spider</name>
    <name type="synonym">Epeira ventricosa</name>
    <dbReference type="NCBI Taxonomy" id="182803"/>
    <lineage>
        <taxon>Eukaryota</taxon>
        <taxon>Metazoa</taxon>
        <taxon>Ecdysozoa</taxon>
        <taxon>Arthropoda</taxon>
        <taxon>Chelicerata</taxon>
        <taxon>Arachnida</taxon>
        <taxon>Araneae</taxon>
        <taxon>Araneomorphae</taxon>
        <taxon>Entelegynae</taxon>
        <taxon>Araneoidea</taxon>
        <taxon>Araneidae</taxon>
        <taxon>Araneus</taxon>
    </lineage>
</organism>
<sequence>MVIARRIVWIVRRLIELLPAKRYNQIFSLSRNMRLCITMKLSSFLLPVLKQHKDYFGTELVILNHGKMTKTDTSAGNPLSKLPHHINGMTLDPVRQAQYTMDLLWIWISNLKLFGYEAHTYH</sequence>
<dbReference type="Proteomes" id="UP000499080">
    <property type="component" value="Unassembled WGS sequence"/>
</dbReference>
<accession>A0A4Y2JLL5</accession>
<name>A0A4Y2JLL5_ARAVE</name>
<keyword evidence="2" id="KW-1185">Reference proteome</keyword>
<protein>
    <submittedName>
        <fullName evidence="1">Uncharacterized protein</fullName>
    </submittedName>
</protein>
<dbReference type="AlphaFoldDB" id="A0A4Y2JLL5"/>
<comment type="caution">
    <text evidence="1">The sequence shown here is derived from an EMBL/GenBank/DDBJ whole genome shotgun (WGS) entry which is preliminary data.</text>
</comment>
<dbReference type="EMBL" id="BGPR01003690">
    <property type="protein sequence ID" value="GBM91273.1"/>
    <property type="molecule type" value="Genomic_DNA"/>
</dbReference>
<evidence type="ECO:0000313" key="2">
    <source>
        <dbReference type="Proteomes" id="UP000499080"/>
    </source>
</evidence>
<gene>
    <name evidence="1" type="ORF">AVEN_7709_1</name>
</gene>
<proteinExistence type="predicted"/>
<reference evidence="1 2" key="1">
    <citation type="journal article" date="2019" name="Sci. Rep.">
        <title>Orb-weaving spider Araneus ventricosus genome elucidates the spidroin gene catalogue.</title>
        <authorList>
            <person name="Kono N."/>
            <person name="Nakamura H."/>
            <person name="Ohtoshi R."/>
            <person name="Moran D.A.P."/>
            <person name="Shinohara A."/>
            <person name="Yoshida Y."/>
            <person name="Fujiwara M."/>
            <person name="Mori M."/>
            <person name="Tomita M."/>
            <person name="Arakawa K."/>
        </authorList>
    </citation>
    <scope>NUCLEOTIDE SEQUENCE [LARGE SCALE GENOMIC DNA]</scope>
</reference>
<evidence type="ECO:0000313" key="1">
    <source>
        <dbReference type="EMBL" id="GBM91273.1"/>
    </source>
</evidence>